<evidence type="ECO:0000256" key="5">
    <source>
        <dbReference type="ARBA" id="ARBA00022840"/>
    </source>
</evidence>
<dbReference type="PANTHER" id="PTHR43033:SF1">
    <property type="entry name" value="TRNA(ILE)-LYSIDINE SYNTHASE-RELATED"/>
    <property type="match status" value="1"/>
</dbReference>
<dbReference type="Proteomes" id="UP000283374">
    <property type="component" value="Unassembled WGS sequence"/>
</dbReference>
<dbReference type="Gene3D" id="3.40.50.620">
    <property type="entry name" value="HUPs"/>
    <property type="match status" value="1"/>
</dbReference>
<dbReference type="RefSeq" id="WP_118766453.1">
    <property type="nucleotide sequence ID" value="NZ_QWKP01000153.1"/>
</dbReference>
<evidence type="ECO:0000259" key="9">
    <source>
        <dbReference type="Pfam" id="PF01171"/>
    </source>
</evidence>
<keyword evidence="12" id="KW-1185">Reference proteome</keyword>
<dbReference type="CDD" id="cd01992">
    <property type="entry name" value="TilS_N"/>
    <property type="match status" value="1"/>
</dbReference>
<evidence type="ECO:0000256" key="7">
    <source>
        <dbReference type="HAMAP-Rule" id="MF_01161"/>
    </source>
</evidence>
<comment type="similarity">
    <text evidence="7">Belongs to the tRNA(Ile)-lysidine synthase family.</text>
</comment>
<protein>
    <recommendedName>
        <fullName evidence="7">tRNA(Ile)-lysidine synthase</fullName>
        <ecNumber evidence="7">6.3.4.19</ecNumber>
    </recommendedName>
    <alternativeName>
        <fullName evidence="7">tRNA(Ile)-2-lysyl-cytidine synthase</fullName>
    </alternativeName>
    <alternativeName>
        <fullName evidence="7">tRNA(Ile)-lysidine synthetase</fullName>
    </alternativeName>
</protein>
<evidence type="ECO:0000256" key="8">
    <source>
        <dbReference type="SAM" id="MobiDB-lite"/>
    </source>
</evidence>
<dbReference type="InterPro" id="IPR015262">
    <property type="entry name" value="tRNA_Ile_lys_synt_subst-bd"/>
</dbReference>
<evidence type="ECO:0000256" key="1">
    <source>
        <dbReference type="ARBA" id="ARBA00022490"/>
    </source>
</evidence>
<feature type="region of interest" description="Disordered" evidence="8">
    <location>
        <begin position="339"/>
        <end position="365"/>
    </location>
</feature>
<keyword evidence="4 7" id="KW-0547">Nucleotide-binding</keyword>
<sequence>MSGPHLAVAAARSAVSSATADLPTGSLVLVACSGGTDSLALASAAAFVARRGELRAGAVVVDHGLQTGSDEVAERAAATCRRLGLAPVLVVRVAVDAAGGPEAAARSARYAALEEAASREGAAAVLLGHTLDDQAETVLLGLARGSGARSLAGMPAARGALRRPILGLRRADTAAACEAQGLVPWHDPTNAGRPDDPLRSRLRAEVMPLLDRVLGPGVPEALTRTAEQLAEDAAALDALAADLLATARRAADASRSADPRRAADEGVDLDVGVLAGALTAVRRRALRAAAVAAGSPAGSMHRVHVLALDALVADWHGQGAVALPGGLAGGRAYGTLVIGPPRSSSASSKGADDEGGSPIEHTNEE</sequence>
<keyword evidence="3 7" id="KW-0819">tRNA processing</keyword>
<organism evidence="11 12">
    <name type="scientific">Cellulomonas rhizosphaerae</name>
    <dbReference type="NCBI Taxonomy" id="2293719"/>
    <lineage>
        <taxon>Bacteria</taxon>
        <taxon>Bacillati</taxon>
        <taxon>Actinomycetota</taxon>
        <taxon>Actinomycetes</taxon>
        <taxon>Micrococcales</taxon>
        <taxon>Cellulomonadaceae</taxon>
        <taxon>Cellulomonas</taxon>
    </lineage>
</organism>
<dbReference type="SUPFAM" id="SSF82829">
    <property type="entry name" value="MesJ substrate recognition domain-like"/>
    <property type="match status" value="1"/>
</dbReference>
<evidence type="ECO:0000256" key="3">
    <source>
        <dbReference type="ARBA" id="ARBA00022694"/>
    </source>
</evidence>
<proteinExistence type="inferred from homology"/>
<dbReference type="PANTHER" id="PTHR43033">
    <property type="entry name" value="TRNA(ILE)-LYSIDINE SYNTHASE-RELATED"/>
    <property type="match status" value="1"/>
</dbReference>
<dbReference type="HAMAP" id="MF_01161">
    <property type="entry name" value="tRNA_Ile_lys_synt"/>
    <property type="match status" value="1"/>
</dbReference>
<evidence type="ECO:0000256" key="6">
    <source>
        <dbReference type="ARBA" id="ARBA00048539"/>
    </source>
</evidence>
<dbReference type="EMBL" id="QWKP01000153">
    <property type="protein sequence ID" value="RHA43590.1"/>
    <property type="molecule type" value="Genomic_DNA"/>
</dbReference>
<comment type="catalytic activity">
    <reaction evidence="6 7">
        <text>cytidine(34) in tRNA(Ile2) + L-lysine + ATP = lysidine(34) in tRNA(Ile2) + AMP + diphosphate + H(+)</text>
        <dbReference type="Rhea" id="RHEA:43744"/>
        <dbReference type="Rhea" id="RHEA-COMP:10625"/>
        <dbReference type="Rhea" id="RHEA-COMP:10670"/>
        <dbReference type="ChEBI" id="CHEBI:15378"/>
        <dbReference type="ChEBI" id="CHEBI:30616"/>
        <dbReference type="ChEBI" id="CHEBI:32551"/>
        <dbReference type="ChEBI" id="CHEBI:33019"/>
        <dbReference type="ChEBI" id="CHEBI:82748"/>
        <dbReference type="ChEBI" id="CHEBI:83665"/>
        <dbReference type="ChEBI" id="CHEBI:456215"/>
        <dbReference type="EC" id="6.3.4.19"/>
    </reaction>
</comment>
<reference evidence="11 12" key="1">
    <citation type="submission" date="2018-08" db="EMBL/GenBank/DDBJ databases">
        <title>Cellulomonas rhizosphaerae sp. nov., a novel actinomycete isolated from soil.</title>
        <authorList>
            <person name="Tian Y."/>
        </authorList>
    </citation>
    <scope>NUCLEOTIDE SEQUENCE [LARGE SCALE GENOMIC DNA]</scope>
    <source>
        <strain evidence="11 12">NEAU-TCZ24</strain>
    </source>
</reference>
<dbReference type="EC" id="6.3.4.19" evidence="7"/>
<dbReference type="NCBIfam" id="TIGR02432">
    <property type="entry name" value="lysidine_TilS_N"/>
    <property type="match status" value="1"/>
</dbReference>
<feature type="domain" description="tRNA(Ile)-lysidine synthase substrate-binding" evidence="10">
    <location>
        <begin position="269"/>
        <end position="336"/>
    </location>
</feature>
<evidence type="ECO:0000256" key="2">
    <source>
        <dbReference type="ARBA" id="ARBA00022598"/>
    </source>
</evidence>
<dbReference type="InterPro" id="IPR011063">
    <property type="entry name" value="TilS/TtcA_N"/>
</dbReference>
<name>A0A413RNV7_9CELL</name>
<dbReference type="Pfam" id="PF01171">
    <property type="entry name" value="ATP_bind_3"/>
    <property type="match status" value="1"/>
</dbReference>
<dbReference type="SUPFAM" id="SSF52402">
    <property type="entry name" value="Adenine nucleotide alpha hydrolases-like"/>
    <property type="match status" value="1"/>
</dbReference>
<dbReference type="GO" id="GO:0006400">
    <property type="term" value="P:tRNA modification"/>
    <property type="evidence" value="ECO:0007669"/>
    <property type="project" value="UniProtKB-UniRule"/>
</dbReference>
<dbReference type="OrthoDB" id="5244702at2"/>
<comment type="subcellular location">
    <subcellularLocation>
        <location evidence="7">Cytoplasm</location>
    </subcellularLocation>
</comment>
<dbReference type="InterPro" id="IPR012795">
    <property type="entry name" value="tRNA_Ile_lys_synt_N"/>
</dbReference>
<dbReference type="InterPro" id="IPR012094">
    <property type="entry name" value="tRNA_Ile_lys_synt"/>
</dbReference>
<evidence type="ECO:0000256" key="4">
    <source>
        <dbReference type="ARBA" id="ARBA00022741"/>
    </source>
</evidence>
<gene>
    <name evidence="7 11" type="primary">tilS</name>
    <name evidence="11" type="ORF">D1825_05550</name>
</gene>
<dbReference type="GO" id="GO:0005737">
    <property type="term" value="C:cytoplasm"/>
    <property type="evidence" value="ECO:0007669"/>
    <property type="project" value="UniProtKB-SubCell"/>
</dbReference>
<dbReference type="InterPro" id="IPR014729">
    <property type="entry name" value="Rossmann-like_a/b/a_fold"/>
</dbReference>
<keyword evidence="1 7" id="KW-0963">Cytoplasm</keyword>
<feature type="binding site" evidence="7">
    <location>
        <begin position="33"/>
        <end position="38"/>
    </location>
    <ligand>
        <name>ATP</name>
        <dbReference type="ChEBI" id="CHEBI:30616"/>
    </ligand>
</feature>
<comment type="function">
    <text evidence="7">Ligates lysine onto the cytidine present at position 34 of the AUA codon-specific tRNA(Ile) that contains the anticodon CAU, in an ATP-dependent manner. Cytidine is converted to lysidine, thus changing the amino acid specificity of the tRNA from methionine to isoleucine.</text>
</comment>
<dbReference type="AlphaFoldDB" id="A0A413RNV7"/>
<comment type="domain">
    <text evidence="7">The N-terminal region contains the highly conserved SGGXDS motif, predicted to be a P-loop motif involved in ATP binding.</text>
</comment>
<evidence type="ECO:0000313" key="12">
    <source>
        <dbReference type="Proteomes" id="UP000283374"/>
    </source>
</evidence>
<evidence type="ECO:0000259" key="10">
    <source>
        <dbReference type="Pfam" id="PF09179"/>
    </source>
</evidence>
<dbReference type="Pfam" id="PF09179">
    <property type="entry name" value="TilS"/>
    <property type="match status" value="1"/>
</dbReference>
<accession>A0A413RNV7</accession>
<keyword evidence="2 7" id="KW-0436">Ligase</keyword>
<keyword evidence="5 7" id="KW-0067">ATP-binding</keyword>
<comment type="caution">
    <text evidence="11">The sequence shown here is derived from an EMBL/GenBank/DDBJ whole genome shotgun (WGS) entry which is preliminary data.</text>
</comment>
<dbReference type="GO" id="GO:0005524">
    <property type="term" value="F:ATP binding"/>
    <property type="evidence" value="ECO:0007669"/>
    <property type="project" value="UniProtKB-UniRule"/>
</dbReference>
<feature type="domain" description="tRNA(Ile)-lysidine/2-thiocytidine synthase N-terminal" evidence="9">
    <location>
        <begin position="28"/>
        <end position="203"/>
    </location>
</feature>
<evidence type="ECO:0000313" key="11">
    <source>
        <dbReference type="EMBL" id="RHA43590.1"/>
    </source>
</evidence>
<dbReference type="GO" id="GO:0032267">
    <property type="term" value="F:tRNA(Ile)-lysidine synthase activity"/>
    <property type="evidence" value="ECO:0007669"/>
    <property type="project" value="UniProtKB-EC"/>
</dbReference>